<proteinExistence type="predicted"/>
<evidence type="ECO:0000313" key="1">
    <source>
        <dbReference type="EMBL" id="KKL13074.1"/>
    </source>
</evidence>
<dbReference type="AlphaFoldDB" id="A0A0F9AU09"/>
<accession>A0A0F9AU09</accession>
<name>A0A0F9AU09_9ZZZZ</name>
<dbReference type="EMBL" id="LAZR01041008">
    <property type="protein sequence ID" value="KKL13074.1"/>
    <property type="molecule type" value="Genomic_DNA"/>
</dbReference>
<reference evidence="1" key="1">
    <citation type="journal article" date="2015" name="Nature">
        <title>Complex archaea that bridge the gap between prokaryotes and eukaryotes.</title>
        <authorList>
            <person name="Spang A."/>
            <person name="Saw J.H."/>
            <person name="Jorgensen S.L."/>
            <person name="Zaremba-Niedzwiedzka K."/>
            <person name="Martijn J."/>
            <person name="Lind A.E."/>
            <person name="van Eijk R."/>
            <person name="Schleper C."/>
            <person name="Guy L."/>
            <person name="Ettema T.J."/>
        </authorList>
    </citation>
    <scope>NUCLEOTIDE SEQUENCE</scope>
</reference>
<gene>
    <name evidence="1" type="ORF">LCGC14_2529410</name>
</gene>
<comment type="caution">
    <text evidence="1">The sequence shown here is derived from an EMBL/GenBank/DDBJ whole genome shotgun (WGS) entry which is preliminary data.</text>
</comment>
<protein>
    <submittedName>
        <fullName evidence="1">Uncharacterized protein</fullName>
    </submittedName>
</protein>
<sequence>MSYGVDGEFGLREGIRTYKDAVQDNSWVKTILVEVYPGQPISSWSVHAGSVYVGAALRTHDGVRMDIQGVSTLLGPLTRSHIADPANLA</sequence>
<feature type="non-terminal residue" evidence="1">
    <location>
        <position position="89"/>
    </location>
</feature>
<organism evidence="1">
    <name type="scientific">marine sediment metagenome</name>
    <dbReference type="NCBI Taxonomy" id="412755"/>
    <lineage>
        <taxon>unclassified sequences</taxon>
        <taxon>metagenomes</taxon>
        <taxon>ecological metagenomes</taxon>
    </lineage>
</organism>